<dbReference type="EMBL" id="GL732636">
    <property type="protein sequence ID" value="EFX69472.1"/>
    <property type="molecule type" value="Genomic_DNA"/>
</dbReference>
<reference evidence="1 2" key="1">
    <citation type="journal article" date="2011" name="Science">
        <title>The ecoresponsive genome of Daphnia pulex.</title>
        <authorList>
            <person name="Colbourne J.K."/>
            <person name="Pfrender M.E."/>
            <person name="Gilbert D."/>
            <person name="Thomas W.K."/>
            <person name="Tucker A."/>
            <person name="Oakley T.H."/>
            <person name="Tokishita S."/>
            <person name="Aerts A."/>
            <person name="Arnold G.J."/>
            <person name="Basu M.K."/>
            <person name="Bauer D.J."/>
            <person name="Caceres C.E."/>
            <person name="Carmel L."/>
            <person name="Casola C."/>
            <person name="Choi J.H."/>
            <person name="Detter J.C."/>
            <person name="Dong Q."/>
            <person name="Dusheyko S."/>
            <person name="Eads B.D."/>
            <person name="Frohlich T."/>
            <person name="Geiler-Samerotte K.A."/>
            <person name="Gerlach D."/>
            <person name="Hatcher P."/>
            <person name="Jogdeo S."/>
            <person name="Krijgsveld J."/>
            <person name="Kriventseva E.V."/>
            <person name="Kultz D."/>
            <person name="Laforsch C."/>
            <person name="Lindquist E."/>
            <person name="Lopez J."/>
            <person name="Manak J.R."/>
            <person name="Muller J."/>
            <person name="Pangilinan J."/>
            <person name="Patwardhan R.P."/>
            <person name="Pitluck S."/>
            <person name="Pritham E.J."/>
            <person name="Rechtsteiner A."/>
            <person name="Rho M."/>
            <person name="Rogozin I.B."/>
            <person name="Sakarya O."/>
            <person name="Salamov A."/>
            <person name="Schaack S."/>
            <person name="Shapiro H."/>
            <person name="Shiga Y."/>
            <person name="Skalitzky C."/>
            <person name="Smith Z."/>
            <person name="Souvorov A."/>
            <person name="Sung W."/>
            <person name="Tang Z."/>
            <person name="Tsuchiya D."/>
            <person name="Tu H."/>
            <person name="Vos H."/>
            <person name="Wang M."/>
            <person name="Wolf Y.I."/>
            <person name="Yamagata H."/>
            <person name="Yamada T."/>
            <person name="Ye Y."/>
            <person name="Shaw J.R."/>
            <person name="Andrews J."/>
            <person name="Crease T.J."/>
            <person name="Tang H."/>
            <person name="Lucas S.M."/>
            <person name="Robertson H.M."/>
            <person name="Bork P."/>
            <person name="Koonin E.V."/>
            <person name="Zdobnov E.M."/>
            <person name="Grigoriev I.V."/>
            <person name="Lynch M."/>
            <person name="Boore J.L."/>
        </authorList>
    </citation>
    <scope>NUCLEOTIDE SEQUENCE [LARGE SCALE GENOMIC DNA]</scope>
</reference>
<dbReference type="Proteomes" id="UP000000305">
    <property type="component" value="Unassembled WGS sequence"/>
</dbReference>
<gene>
    <name evidence="1" type="ORF">DAPPUDRAFT_113647</name>
</gene>
<accession>E9HFN3</accession>
<dbReference type="KEGG" id="dpx:DAPPUDRAFT_113647"/>
<sequence length="329" mass="35750">MDKSAAPSLTCRFSQRNTTFDLKITPAPDWTIGNEAMKSSEIKRFVRKAKKVSACKLAVRGGKGRVFLSVTCYRLANRDSHYELQSRMAVSVLDTNVLLDCRAFVVKETVFRHPCDSLRVIVEYGKAVGVCCASPVWPVSTAKLRFLITPWVCEQQGGAEQDRNQDVGDAACGGASCGGASSTEELSEIAYSAASAQSEWITATESIDADPEQALIHLEESDRTSEDETAREDNVAGEIVAEAEVHVAEEPRWAEGFDSTSRGHLRCLNGLDPIVLTNSKTGLDDLGNEYVPAAKPISETKADSAYIAAVNWNDDVYAETITSDEELAV</sequence>
<evidence type="ECO:0000313" key="1">
    <source>
        <dbReference type="EMBL" id="EFX69472.1"/>
    </source>
</evidence>
<name>E9HFN3_DAPPU</name>
<keyword evidence="2" id="KW-1185">Reference proteome</keyword>
<dbReference type="HOGENOM" id="CLU_845332_0_0_1"/>
<proteinExistence type="predicted"/>
<organism evidence="1 2">
    <name type="scientific">Daphnia pulex</name>
    <name type="common">Water flea</name>
    <dbReference type="NCBI Taxonomy" id="6669"/>
    <lineage>
        <taxon>Eukaryota</taxon>
        <taxon>Metazoa</taxon>
        <taxon>Ecdysozoa</taxon>
        <taxon>Arthropoda</taxon>
        <taxon>Crustacea</taxon>
        <taxon>Branchiopoda</taxon>
        <taxon>Diplostraca</taxon>
        <taxon>Cladocera</taxon>
        <taxon>Anomopoda</taxon>
        <taxon>Daphniidae</taxon>
        <taxon>Daphnia</taxon>
    </lineage>
</organism>
<dbReference type="InParanoid" id="E9HFN3"/>
<dbReference type="AlphaFoldDB" id="E9HFN3"/>
<protein>
    <submittedName>
        <fullName evidence="1">Uncharacterized protein</fullName>
    </submittedName>
</protein>
<evidence type="ECO:0000313" key="2">
    <source>
        <dbReference type="Proteomes" id="UP000000305"/>
    </source>
</evidence>